<reference evidence="2" key="1">
    <citation type="journal article" date="2016" name="Nat. Biotechnol.">
        <title>Sequencing wild and cultivated cassava and related species reveals extensive interspecific hybridization and genetic diversity.</title>
        <authorList>
            <person name="Bredeson J.V."/>
            <person name="Lyons J.B."/>
            <person name="Prochnik S.E."/>
            <person name="Wu G.A."/>
            <person name="Ha C.M."/>
            <person name="Edsinger-Gonzales E."/>
            <person name="Grimwood J."/>
            <person name="Schmutz J."/>
            <person name="Rabbi I.Y."/>
            <person name="Egesi C."/>
            <person name="Nauluvula P."/>
            <person name="Lebot V."/>
            <person name="Ndunguru J."/>
            <person name="Mkamilo G."/>
            <person name="Bart R.S."/>
            <person name="Setter T.L."/>
            <person name="Gleadow R.M."/>
            <person name="Kulakow P."/>
            <person name="Ferguson M.E."/>
            <person name="Rounsley S."/>
            <person name="Rokhsar D.S."/>
        </authorList>
    </citation>
    <scope>NUCLEOTIDE SEQUENCE [LARGE SCALE GENOMIC DNA]</scope>
    <source>
        <strain evidence="2">cv. AM560-2</strain>
    </source>
</reference>
<keyword evidence="2" id="KW-1185">Reference proteome</keyword>
<protein>
    <submittedName>
        <fullName evidence="1">Uncharacterized protein</fullName>
    </submittedName>
</protein>
<gene>
    <name evidence="1" type="ORF">MANES_06G093140v8</name>
</gene>
<accession>A0ACB7HI36</accession>
<evidence type="ECO:0000313" key="1">
    <source>
        <dbReference type="EMBL" id="KAG8652442.1"/>
    </source>
</evidence>
<dbReference type="Proteomes" id="UP000091857">
    <property type="component" value="Chromosome 6"/>
</dbReference>
<dbReference type="EMBL" id="CM004392">
    <property type="protein sequence ID" value="KAG8652442.1"/>
    <property type="molecule type" value="Genomic_DNA"/>
</dbReference>
<sequence length="378" mass="41651">MEEENKVKLHGMWASPYVKRVELALRAKGIPYEYIEEDLNNKSQLLFQYNSIHKKVPVLGAPQLLSDDPYHRAQVRFWAAFIQQQLIEGIGRIITSDGEAQERATKELREKMNVFEEEMKLFPSGPIIQGGNLGLLDILVSATFSPFKAQEEVSGAKILDPKRNPLIFSWVTTLNQMPIVKGALPSHEKLVALLHFIRKTRLELSAYSILEGKRIGENGFYITLEKIYKASLHAPRVLSPPVPLCLWLAASTNAWRILEASRILARPPAHVNLVCQRGLPASSHARGQPARSLCTRCLPTCPVNLICAWTSPDVPGTFSNVPTPLNLLPSGDAPSFQHLPHAGLAQLHPVGPANRQIASIAFASPAGLLGSTLSPVSQ</sequence>
<comment type="caution">
    <text evidence="1">The sequence shown here is derived from an EMBL/GenBank/DDBJ whole genome shotgun (WGS) entry which is preliminary data.</text>
</comment>
<evidence type="ECO:0000313" key="2">
    <source>
        <dbReference type="Proteomes" id="UP000091857"/>
    </source>
</evidence>
<organism evidence="1 2">
    <name type="scientific">Manihot esculenta</name>
    <name type="common">Cassava</name>
    <name type="synonym">Jatropha manihot</name>
    <dbReference type="NCBI Taxonomy" id="3983"/>
    <lineage>
        <taxon>Eukaryota</taxon>
        <taxon>Viridiplantae</taxon>
        <taxon>Streptophyta</taxon>
        <taxon>Embryophyta</taxon>
        <taxon>Tracheophyta</taxon>
        <taxon>Spermatophyta</taxon>
        <taxon>Magnoliopsida</taxon>
        <taxon>eudicotyledons</taxon>
        <taxon>Gunneridae</taxon>
        <taxon>Pentapetalae</taxon>
        <taxon>rosids</taxon>
        <taxon>fabids</taxon>
        <taxon>Malpighiales</taxon>
        <taxon>Euphorbiaceae</taxon>
        <taxon>Crotonoideae</taxon>
        <taxon>Manihoteae</taxon>
        <taxon>Manihot</taxon>
    </lineage>
</organism>
<name>A0ACB7HI36_MANES</name>
<proteinExistence type="predicted"/>